<sequence>PRGWAQLWTAGAEKQVEALRKARQARQIADREEAIALKEKLEATTAVADALKEAVGHEFDRRQIALPKHIKEAGSYTATVRVHDEITANAKFDVIGKA</sequence>
<dbReference type="InterPro" id="IPR020069">
    <property type="entry name" value="Ribosomal_bL9_C"/>
</dbReference>
<keyword evidence="2" id="KW-0689">Ribosomal protein</keyword>
<dbReference type="SUPFAM" id="SSF55653">
    <property type="entry name" value="Ribosomal protein L9 C-domain"/>
    <property type="match status" value="1"/>
</dbReference>
<protein>
    <submittedName>
        <fullName evidence="2">50S ribosomal protein L9</fullName>
    </submittedName>
</protein>
<dbReference type="Gene3D" id="3.10.430.100">
    <property type="entry name" value="Ribosomal protein L9, C-terminal domain"/>
    <property type="match status" value="1"/>
</dbReference>
<dbReference type="Proteomes" id="UP000235598">
    <property type="component" value="Unassembled WGS sequence"/>
</dbReference>
<dbReference type="AlphaFoldDB" id="A0A2N6VK29"/>
<reference evidence="2 3" key="1">
    <citation type="submission" date="2017-09" db="EMBL/GenBank/DDBJ databases">
        <title>Bacterial strain isolated from the female urinary microbiota.</title>
        <authorList>
            <person name="Thomas-White K."/>
            <person name="Kumar N."/>
            <person name="Forster S."/>
            <person name="Putonti C."/>
            <person name="Lawley T."/>
            <person name="Wolfe A.J."/>
        </authorList>
    </citation>
    <scope>NUCLEOTIDE SEQUENCE [LARGE SCALE GENOMIC DNA]</scope>
    <source>
        <strain evidence="2 3">UMB1301</strain>
    </source>
</reference>
<dbReference type="Pfam" id="PF03948">
    <property type="entry name" value="Ribosomal_L9_C"/>
    <property type="match status" value="1"/>
</dbReference>
<name>A0A2N6VK29_9MICO</name>
<accession>A0A2N6VK29</accession>
<gene>
    <name evidence="2" type="ORF">CJ199_11720</name>
</gene>
<dbReference type="GO" id="GO:0005840">
    <property type="term" value="C:ribosome"/>
    <property type="evidence" value="ECO:0007669"/>
    <property type="project" value="UniProtKB-KW"/>
</dbReference>
<dbReference type="RefSeq" id="WP_308409948.1">
    <property type="nucleotide sequence ID" value="NZ_PNHK01000020.1"/>
</dbReference>
<proteinExistence type="predicted"/>
<keyword evidence="2" id="KW-0687">Ribonucleoprotein</keyword>
<dbReference type="EMBL" id="PNHK01000020">
    <property type="protein sequence ID" value="PMD04502.1"/>
    <property type="molecule type" value="Genomic_DNA"/>
</dbReference>
<evidence type="ECO:0000259" key="1">
    <source>
        <dbReference type="Pfam" id="PF03948"/>
    </source>
</evidence>
<feature type="non-terminal residue" evidence="2">
    <location>
        <position position="1"/>
    </location>
</feature>
<comment type="caution">
    <text evidence="2">The sequence shown here is derived from an EMBL/GenBank/DDBJ whole genome shotgun (WGS) entry which is preliminary data.</text>
</comment>
<feature type="domain" description="Large ribosomal subunit protein bL9 C-terminal" evidence="1">
    <location>
        <begin position="44"/>
        <end position="95"/>
    </location>
</feature>
<evidence type="ECO:0000313" key="2">
    <source>
        <dbReference type="EMBL" id="PMD04502.1"/>
    </source>
</evidence>
<evidence type="ECO:0000313" key="3">
    <source>
        <dbReference type="Proteomes" id="UP000235598"/>
    </source>
</evidence>
<dbReference type="InterPro" id="IPR036791">
    <property type="entry name" value="Ribosomal_bL9_C_sf"/>
</dbReference>
<organism evidence="2 3">
    <name type="scientific">Brevibacterium paucivorans</name>
    <dbReference type="NCBI Taxonomy" id="170994"/>
    <lineage>
        <taxon>Bacteria</taxon>
        <taxon>Bacillati</taxon>
        <taxon>Actinomycetota</taxon>
        <taxon>Actinomycetes</taxon>
        <taxon>Micrococcales</taxon>
        <taxon>Brevibacteriaceae</taxon>
        <taxon>Brevibacterium</taxon>
    </lineage>
</organism>